<protein>
    <submittedName>
        <fullName evidence="1">Uncharacterized protein</fullName>
    </submittedName>
</protein>
<dbReference type="RefSeq" id="XP_018035185.1">
    <property type="nucleotide sequence ID" value="XM_018187487.1"/>
</dbReference>
<gene>
    <name evidence="1" type="ORF">CC84DRAFT_804173</name>
</gene>
<organism evidence="1 2">
    <name type="scientific">Paraphaeosphaeria sporulosa</name>
    <dbReference type="NCBI Taxonomy" id="1460663"/>
    <lineage>
        <taxon>Eukaryota</taxon>
        <taxon>Fungi</taxon>
        <taxon>Dikarya</taxon>
        <taxon>Ascomycota</taxon>
        <taxon>Pezizomycotina</taxon>
        <taxon>Dothideomycetes</taxon>
        <taxon>Pleosporomycetidae</taxon>
        <taxon>Pleosporales</taxon>
        <taxon>Massarineae</taxon>
        <taxon>Didymosphaeriaceae</taxon>
        <taxon>Paraphaeosphaeria</taxon>
    </lineage>
</organism>
<evidence type="ECO:0000313" key="1">
    <source>
        <dbReference type="EMBL" id="OAG04820.1"/>
    </source>
</evidence>
<dbReference type="EMBL" id="KV441553">
    <property type="protein sequence ID" value="OAG04820.1"/>
    <property type="molecule type" value="Genomic_DNA"/>
</dbReference>
<accession>A0A177CDN9</accession>
<reference evidence="1 2" key="1">
    <citation type="submission" date="2016-05" db="EMBL/GenBank/DDBJ databases">
        <title>Comparative analysis of secretome profiles of manganese(II)-oxidizing ascomycete fungi.</title>
        <authorList>
            <consortium name="DOE Joint Genome Institute"/>
            <person name="Zeiner C.A."/>
            <person name="Purvine S.O."/>
            <person name="Zink E.M."/>
            <person name="Wu S."/>
            <person name="Pasa-Tolic L."/>
            <person name="Chaput D.L."/>
            <person name="Haridas S."/>
            <person name="Grigoriev I.V."/>
            <person name="Santelli C.M."/>
            <person name="Hansel C.M."/>
        </authorList>
    </citation>
    <scope>NUCLEOTIDE SEQUENCE [LARGE SCALE GENOMIC DNA]</scope>
    <source>
        <strain evidence="1 2">AP3s5-JAC2a</strain>
    </source>
</reference>
<evidence type="ECO:0000313" key="2">
    <source>
        <dbReference type="Proteomes" id="UP000077069"/>
    </source>
</evidence>
<name>A0A177CDN9_9PLEO</name>
<proteinExistence type="predicted"/>
<dbReference type="InParanoid" id="A0A177CDN9"/>
<sequence>MRNLGMFFRPPAGTGSAVGRCDLMRHGRCRDSIWSLVHITTLLERRISCMCFPRIAWFGRHVESELAVVCEAKELGIISCTTCSPTFFSPNIITLQTRFGNPQHISRGFVATAAECLCTFHDFVFLASCELCCPHQVRSGHLPISHFRSACLVLSWSGHCDPQVELSACDNV</sequence>
<keyword evidence="2" id="KW-1185">Reference proteome</keyword>
<dbReference type="GeneID" id="28770973"/>
<dbReference type="Proteomes" id="UP000077069">
    <property type="component" value="Unassembled WGS sequence"/>
</dbReference>
<dbReference type="AlphaFoldDB" id="A0A177CDN9"/>